<keyword evidence="2 5" id="KW-0812">Transmembrane</keyword>
<dbReference type="Pfam" id="PF04191">
    <property type="entry name" value="PEMT"/>
    <property type="match status" value="1"/>
</dbReference>
<evidence type="ECO:0000256" key="5">
    <source>
        <dbReference type="SAM" id="Phobius"/>
    </source>
</evidence>
<evidence type="ECO:0000256" key="3">
    <source>
        <dbReference type="ARBA" id="ARBA00022989"/>
    </source>
</evidence>
<keyword evidence="6" id="KW-0489">Methyltransferase</keyword>
<dbReference type="GO" id="GO:0012505">
    <property type="term" value="C:endomembrane system"/>
    <property type="evidence" value="ECO:0007669"/>
    <property type="project" value="UniProtKB-SubCell"/>
</dbReference>
<dbReference type="EMBL" id="WXYO01000002">
    <property type="protein sequence ID" value="NAS11717.1"/>
    <property type="molecule type" value="Genomic_DNA"/>
</dbReference>
<organism evidence="6 7">
    <name type="scientific">Poritiphilus flavus</name>
    <dbReference type="NCBI Taxonomy" id="2697053"/>
    <lineage>
        <taxon>Bacteria</taxon>
        <taxon>Pseudomonadati</taxon>
        <taxon>Bacteroidota</taxon>
        <taxon>Flavobacteriia</taxon>
        <taxon>Flavobacteriales</taxon>
        <taxon>Flavobacteriaceae</taxon>
        <taxon>Poritiphilus</taxon>
    </lineage>
</organism>
<dbReference type="Proteomes" id="UP000475249">
    <property type="component" value="Unassembled WGS sequence"/>
</dbReference>
<dbReference type="AlphaFoldDB" id="A0A6L9EAA8"/>
<evidence type="ECO:0000313" key="6">
    <source>
        <dbReference type="EMBL" id="NAS11717.1"/>
    </source>
</evidence>
<reference evidence="6 7" key="1">
    <citation type="submission" date="2020-01" db="EMBL/GenBank/DDBJ databases">
        <title>Bacteria diversity of Porities sp.</title>
        <authorList>
            <person name="Wang G."/>
        </authorList>
    </citation>
    <scope>NUCLEOTIDE SEQUENCE [LARGE SCALE GENOMIC DNA]</scope>
    <source>
        <strain evidence="6 7">R33</strain>
    </source>
</reference>
<dbReference type="GO" id="GO:0008168">
    <property type="term" value="F:methyltransferase activity"/>
    <property type="evidence" value="ECO:0007669"/>
    <property type="project" value="UniProtKB-KW"/>
</dbReference>
<feature type="transmembrane region" description="Helical" evidence="5">
    <location>
        <begin position="88"/>
        <end position="118"/>
    </location>
</feature>
<sequence length="150" mass="17159">MRLKLPPAVVLLLFGSLMYLLATFLPFGYFDFFGRNLLVKALLVLGAIVAFIALIQFYRAKTTVDPMSPSKASRLVMSGIYRFSRNPMYLAMLLLLLAWGLKLGNAFNTLLAALFVAYMNRFQIIPEEEALGKLFGKPYQQYCLKVRRWF</sequence>
<keyword evidence="4 5" id="KW-0472">Membrane</keyword>
<gene>
    <name evidence="6" type="ORF">GTQ38_06865</name>
</gene>
<comment type="subcellular location">
    <subcellularLocation>
        <location evidence="1">Endomembrane system</location>
        <topology evidence="1">Multi-pass membrane protein</topology>
    </subcellularLocation>
</comment>
<dbReference type="GO" id="GO:0032259">
    <property type="term" value="P:methylation"/>
    <property type="evidence" value="ECO:0007669"/>
    <property type="project" value="UniProtKB-KW"/>
</dbReference>
<accession>A0A6L9EAA8</accession>
<feature type="transmembrane region" description="Helical" evidence="5">
    <location>
        <begin position="37"/>
        <end position="58"/>
    </location>
</feature>
<protein>
    <submittedName>
        <fullName evidence="6">Isoprenylcysteine carboxylmethyltransferase family protein</fullName>
    </submittedName>
</protein>
<keyword evidence="6" id="KW-0808">Transferase</keyword>
<evidence type="ECO:0000256" key="4">
    <source>
        <dbReference type="ARBA" id="ARBA00023136"/>
    </source>
</evidence>
<dbReference type="PANTHER" id="PTHR12714:SF24">
    <property type="entry name" value="SLR1182 PROTEIN"/>
    <property type="match status" value="1"/>
</dbReference>
<feature type="transmembrane region" description="Helical" evidence="5">
    <location>
        <begin position="6"/>
        <end position="30"/>
    </location>
</feature>
<dbReference type="InterPro" id="IPR007318">
    <property type="entry name" value="Phopholipid_MeTrfase"/>
</dbReference>
<evidence type="ECO:0000256" key="2">
    <source>
        <dbReference type="ARBA" id="ARBA00022692"/>
    </source>
</evidence>
<dbReference type="PANTHER" id="PTHR12714">
    <property type="entry name" value="PROTEIN-S ISOPRENYLCYSTEINE O-METHYLTRANSFERASE"/>
    <property type="match status" value="1"/>
</dbReference>
<dbReference type="Gene3D" id="1.20.120.1630">
    <property type="match status" value="1"/>
</dbReference>
<keyword evidence="7" id="KW-1185">Reference proteome</keyword>
<evidence type="ECO:0000313" key="7">
    <source>
        <dbReference type="Proteomes" id="UP000475249"/>
    </source>
</evidence>
<proteinExistence type="predicted"/>
<dbReference type="RefSeq" id="WP_161434723.1">
    <property type="nucleotide sequence ID" value="NZ_WXYO01000002.1"/>
</dbReference>
<evidence type="ECO:0000256" key="1">
    <source>
        <dbReference type="ARBA" id="ARBA00004127"/>
    </source>
</evidence>
<comment type="caution">
    <text evidence="6">The sequence shown here is derived from an EMBL/GenBank/DDBJ whole genome shotgun (WGS) entry which is preliminary data.</text>
</comment>
<keyword evidence="3 5" id="KW-1133">Transmembrane helix</keyword>
<name>A0A6L9EAA8_9FLAO</name>